<dbReference type="AlphaFoldDB" id="A0A9N9P980"/>
<sequence>DLSISKASRVQNSLPRECVFIDSSDPSFPNQLINNNSEQTFKPPFPPTINPHDLIEKRSDGRTPARAPNSFIVYRKACVEAAREKGYYLPMTVISSIASKSWEQEPEVVKNEYMRIAREASKYHSEIYPKSYRRKKREKWNIVSFQQSNRSGTPSTNNSTQLPQLPQSSGSEKLHTVDVIPSSFSPSGSLRSSEIVYEPSNMFQTLNFRNTIKNSRRSHDFYNQTICPSPDPPFDYDHRQIVDTNVSKAQLSSEFLRLDIAHQFGRTAYPSPDVNSDDSLEIPISNLMPLPGVALTQTPPISVENESDNATNLFNYTMANWFNQSWQDNLQECNNPLDGTYDDGINFNAFGISFSNISDALTDNIQSEKDKYIP</sequence>
<accession>A0A9N9P980</accession>
<name>A0A9N9P980_9GLOM</name>
<feature type="non-terminal residue" evidence="2">
    <location>
        <position position="1"/>
    </location>
</feature>
<keyword evidence="3" id="KW-1185">Reference proteome</keyword>
<feature type="region of interest" description="Disordered" evidence="1">
    <location>
        <begin position="146"/>
        <end position="173"/>
    </location>
</feature>
<protein>
    <submittedName>
        <fullName evidence="2">16316_t:CDS:1</fullName>
    </submittedName>
</protein>
<organism evidence="2 3">
    <name type="scientific">Dentiscutata erythropus</name>
    <dbReference type="NCBI Taxonomy" id="1348616"/>
    <lineage>
        <taxon>Eukaryota</taxon>
        <taxon>Fungi</taxon>
        <taxon>Fungi incertae sedis</taxon>
        <taxon>Mucoromycota</taxon>
        <taxon>Glomeromycotina</taxon>
        <taxon>Glomeromycetes</taxon>
        <taxon>Diversisporales</taxon>
        <taxon>Gigasporaceae</taxon>
        <taxon>Dentiscutata</taxon>
    </lineage>
</organism>
<proteinExistence type="predicted"/>
<evidence type="ECO:0000256" key="1">
    <source>
        <dbReference type="SAM" id="MobiDB-lite"/>
    </source>
</evidence>
<evidence type="ECO:0000313" key="2">
    <source>
        <dbReference type="EMBL" id="CAG8794833.1"/>
    </source>
</evidence>
<dbReference type="OrthoDB" id="6247875at2759"/>
<comment type="caution">
    <text evidence="2">The sequence shown here is derived from an EMBL/GenBank/DDBJ whole genome shotgun (WGS) entry which is preliminary data.</text>
</comment>
<dbReference type="EMBL" id="CAJVPY010029958">
    <property type="protein sequence ID" value="CAG8794833.1"/>
    <property type="molecule type" value="Genomic_DNA"/>
</dbReference>
<dbReference type="Proteomes" id="UP000789405">
    <property type="component" value="Unassembled WGS sequence"/>
</dbReference>
<reference evidence="2" key="1">
    <citation type="submission" date="2021-06" db="EMBL/GenBank/DDBJ databases">
        <authorList>
            <person name="Kallberg Y."/>
            <person name="Tangrot J."/>
            <person name="Rosling A."/>
        </authorList>
    </citation>
    <scope>NUCLEOTIDE SEQUENCE</scope>
    <source>
        <strain evidence="2">MA453B</strain>
    </source>
</reference>
<dbReference type="Gene3D" id="1.10.30.10">
    <property type="entry name" value="High mobility group box domain"/>
    <property type="match status" value="1"/>
</dbReference>
<dbReference type="InterPro" id="IPR036910">
    <property type="entry name" value="HMG_box_dom_sf"/>
</dbReference>
<evidence type="ECO:0000313" key="3">
    <source>
        <dbReference type="Proteomes" id="UP000789405"/>
    </source>
</evidence>
<gene>
    <name evidence="2" type="ORF">DERYTH_LOCUS22148</name>
</gene>
<dbReference type="SUPFAM" id="SSF47095">
    <property type="entry name" value="HMG-box"/>
    <property type="match status" value="1"/>
</dbReference>
<feature type="compositionally biased region" description="Polar residues" evidence="1">
    <location>
        <begin position="146"/>
        <end position="171"/>
    </location>
</feature>